<reference evidence="2" key="1">
    <citation type="submission" date="2020-11" db="EMBL/GenBank/DDBJ databases">
        <authorList>
            <consortium name="DOE Joint Genome Institute"/>
            <person name="Ahrendt S."/>
            <person name="Riley R."/>
            <person name="Andreopoulos W."/>
            <person name="Labutti K."/>
            <person name="Pangilinan J."/>
            <person name="Ruiz-Duenas F.J."/>
            <person name="Barrasa J.M."/>
            <person name="Sanchez-Garcia M."/>
            <person name="Camarero S."/>
            <person name="Miyauchi S."/>
            <person name="Serrano A."/>
            <person name="Linde D."/>
            <person name="Babiker R."/>
            <person name="Drula E."/>
            <person name="Ayuso-Fernandez I."/>
            <person name="Pacheco R."/>
            <person name="Padilla G."/>
            <person name="Ferreira P."/>
            <person name="Barriuso J."/>
            <person name="Kellner H."/>
            <person name="Castanera R."/>
            <person name="Alfaro M."/>
            <person name="Ramirez L."/>
            <person name="Pisabarro A.G."/>
            <person name="Kuo A."/>
            <person name="Tritt A."/>
            <person name="Lipzen A."/>
            <person name="He G."/>
            <person name="Yan M."/>
            <person name="Ng V."/>
            <person name="Cullen D."/>
            <person name="Martin F."/>
            <person name="Rosso M.-N."/>
            <person name="Henrissat B."/>
            <person name="Hibbett D."/>
            <person name="Martinez A.T."/>
            <person name="Grigoriev I.V."/>
        </authorList>
    </citation>
    <scope>NUCLEOTIDE SEQUENCE</scope>
    <source>
        <strain evidence="2">AH 40177</strain>
    </source>
</reference>
<feature type="compositionally biased region" description="Polar residues" evidence="1">
    <location>
        <begin position="312"/>
        <end position="323"/>
    </location>
</feature>
<name>A0A9P5P4Y2_9AGAR</name>
<dbReference type="Proteomes" id="UP000772434">
    <property type="component" value="Unassembled WGS sequence"/>
</dbReference>
<protein>
    <submittedName>
        <fullName evidence="2">Uncharacterized protein</fullName>
    </submittedName>
</protein>
<evidence type="ECO:0000313" key="2">
    <source>
        <dbReference type="EMBL" id="KAF9042534.1"/>
    </source>
</evidence>
<gene>
    <name evidence="2" type="ORF">BDP27DRAFT_1434985</name>
</gene>
<feature type="region of interest" description="Disordered" evidence="1">
    <location>
        <begin position="291"/>
        <end position="323"/>
    </location>
</feature>
<feature type="region of interest" description="Disordered" evidence="1">
    <location>
        <begin position="163"/>
        <end position="212"/>
    </location>
</feature>
<dbReference type="AlphaFoldDB" id="A0A9P5P4Y2"/>
<feature type="compositionally biased region" description="Polar residues" evidence="1">
    <location>
        <begin position="291"/>
        <end position="300"/>
    </location>
</feature>
<keyword evidence="3" id="KW-1185">Reference proteome</keyword>
<dbReference type="EMBL" id="JADNRY010000544">
    <property type="protein sequence ID" value="KAF9042534.1"/>
    <property type="molecule type" value="Genomic_DNA"/>
</dbReference>
<feature type="compositionally biased region" description="Polar residues" evidence="1">
    <location>
        <begin position="163"/>
        <end position="180"/>
    </location>
</feature>
<comment type="caution">
    <text evidence="2">The sequence shown here is derived from an EMBL/GenBank/DDBJ whole genome shotgun (WGS) entry which is preliminary data.</text>
</comment>
<evidence type="ECO:0000256" key="1">
    <source>
        <dbReference type="SAM" id="MobiDB-lite"/>
    </source>
</evidence>
<dbReference type="OrthoDB" id="3062492at2759"/>
<proteinExistence type="predicted"/>
<sequence length="323" mass="35089">MPAFDIQTQIENLIQNILLDMLSSPIVWAIIMTMIPGITLRRVFFPCITMPGLQDAIDTVEKLLEGHVDSIQTVISSDECGHCMELLPRPAEALRNRWRNAARRQYISPFFALNIRSLIVLPSPNFFRSDTIASSASTSSDTAPFAALPFVSTERLRTALNSTGFSRGISDPTSHPSNSNEAHHAPSDFEANGQVCPEKGNRSSPSDVSPLESRFSSRRCISNLLQKAKARQYISPFLPLKYSPSSVVIPSLYVTPLPAIASSASRSSDAAAFAIPPSPAIKRSRTALNSASPNFIQPSTKPRAPFSLLSIPGSTTDTSPNYA</sequence>
<organism evidence="2 3">
    <name type="scientific">Rhodocollybia butyracea</name>
    <dbReference type="NCBI Taxonomy" id="206335"/>
    <lineage>
        <taxon>Eukaryota</taxon>
        <taxon>Fungi</taxon>
        <taxon>Dikarya</taxon>
        <taxon>Basidiomycota</taxon>
        <taxon>Agaricomycotina</taxon>
        <taxon>Agaricomycetes</taxon>
        <taxon>Agaricomycetidae</taxon>
        <taxon>Agaricales</taxon>
        <taxon>Marasmiineae</taxon>
        <taxon>Omphalotaceae</taxon>
        <taxon>Rhodocollybia</taxon>
    </lineage>
</organism>
<evidence type="ECO:0000313" key="3">
    <source>
        <dbReference type="Proteomes" id="UP000772434"/>
    </source>
</evidence>
<accession>A0A9P5P4Y2</accession>